<evidence type="ECO:0000256" key="1">
    <source>
        <dbReference type="SAM" id="MobiDB-lite"/>
    </source>
</evidence>
<feature type="compositionally biased region" description="Low complexity" evidence="1">
    <location>
        <begin position="36"/>
        <end position="48"/>
    </location>
</feature>
<accession>A0A8H5FYA2</accession>
<proteinExistence type="predicted"/>
<keyword evidence="3" id="KW-1185">Reference proteome</keyword>
<dbReference type="EMBL" id="JAACJO010000010">
    <property type="protein sequence ID" value="KAF5353187.1"/>
    <property type="molecule type" value="Genomic_DNA"/>
</dbReference>
<gene>
    <name evidence="2" type="ORF">D9756_007870</name>
</gene>
<evidence type="ECO:0000313" key="2">
    <source>
        <dbReference type="EMBL" id="KAF5353187.1"/>
    </source>
</evidence>
<reference evidence="2 3" key="1">
    <citation type="journal article" date="2020" name="ISME J.">
        <title>Uncovering the hidden diversity of litter-decomposition mechanisms in mushroom-forming fungi.</title>
        <authorList>
            <person name="Floudas D."/>
            <person name="Bentzer J."/>
            <person name="Ahren D."/>
            <person name="Johansson T."/>
            <person name="Persson P."/>
            <person name="Tunlid A."/>
        </authorList>
    </citation>
    <scope>NUCLEOTIDE SEQUENCE [LARGE SCALE GENOMIC DNA]</scope>
    <source>
        <strain evidence="2 3">CBS 146.42</strain>
    </source>
</reference>
<comment type="caution">
    <text evidence="2">The sequence shown here is derived from an EMBL/GenBank/DDBJ whole genome shotgun (WGS) entry which is preliminary data.</text>
</comment>
<sequence length="136" mass="15008">MASATSRAVSIAVQPQHSQPANPRRQQRASHSVATSSQPHGGSSQSSPYPDILTSARKFYSRSSARASLARLNLAFTFSGAKGTWRRRRTQNEISIVYSVQKQSALIPSPRALPHWLIRTRSIHSTPSFLPLHAYT</sequence>
<dbReference type="AlphaFoldDB" id="A0A8H5FYA2"/>
<organism evidence="2 3">
    <name type="scientific">Leucocoprinus leucothites</name>
    <dbReference type="NCBI Taxonomy" id="201217"/>
    <lineage>
        <taxon>Eukaryota</taxon>
        <taxon>Fungi</taxon>
        <taxon>Dikarya</taxon>
        <taxon>Basidiomycota</taxon>
        <taxon>Agaricomycotina</taxon>
        <taxon>Agaricomycetes</taxon>
        <taxon>Agaricomycetidae</taxon>
        <taxon>Agaricales</taxon>
        <taxon>Agaricineae</taxon>
        <taxon>Agaricaceae</taxon>
        <taxon>Leucocoprinus</taxon>
    </lineage>
</organism>
<name>A0A8H5FYA2_9AGAR</name>
<feature type="compositionally biased region" description="Polar residues" evidence="1">
    <location>
        <begin position="1"/>
        <end position="21"/>
    </location>
</feature>
<protein>
    <submittedName>
        <fullName evidence="2">Uncharacterized protein</fullName>
    </submittedName>
</protein>
<feature type="region of interest" description="Disordered" evidence="1">
    <location>
        <begin position="1"/>
        <end position="50"/>
    </location>
</feature>
<evidence type="ECO:0000313" key="3">
    <source>
        <dbReference type="Proteomes" id="UP000559027"/>
    </source>
</evidence>
<dbReference type="Proteomes" id="UP000559027">
    <property type="component" value="Unassembled WGS sequence"/>
</dbReference>